<evidence type="ECO:0000313" key="1">
    <source>
        <dbReference type="EMBL" id="MBT1072195.1"/>
    </source>
</evidence>
<name>A0ABS5U951_9BACT</name>
<evidence type="ECO:0000313" key="2">
    <source>
        <dbReference type="Proteomes" id="UP000784128"/>
    </source>
</evidence>
<comment type="caution">
    <text evidence="1">The sequence shown here is derived from an EMBL/GenBank/DDBJ whole genome shotgun (WGS) entry which is preliminary data.</text>
</comment>
<protein>
    <submittedName>
        <fullName evidence="1">ArsR family transcriptional regulator</fullName>
    </submittedName>
</protein>
<gene>
    <name evidence="1" type="ORF">KJB30_10395</name>
</gene>
<dbReference type="RefSeq" id="WP_214298815.1">
    <property type="nucleotide sequence ID" value="NZ_JAHDYS010000008.1"/>
</dbReference>
<organism evidence="1 2">
    <name type="scientific">Pelotalea chapellei</name>
    <dbReference type="NCBI Taxonomy" id="44671"/>
    <lineage>
        <taxon>Bacteria</taxon>
        <taxon>Pseudomonadati</taxon>
        <taxon>Thermodesulfobacteriota</taxon>
        <taxon>Desulfuromonadia</taxon>
        <taxon>Geobacterales</taxon>
        <taxon>Geobacteraceae</taxon>
        <taxon>Pelotalea</taxon>
    </lineage>
</organism>
<keyword evidence="2" id="KW-1185">Reference proteome</keyword>
<dbReference type="EMBL" id="JAHDYS010000008">
    <property type="protein sequence ID" value="MBT1072195.1"/>
    <property type="molecule type" value="Genomic_DNA"/>
</dbReference>
<accession>A0ABS5U951</accession>
<dbReference type="Proteomes" id="UP000784128">
    <property type="component" value="Unassembled WGS sequence"/>
</dbReference>
<sequence length="65" mass="7597">MAMISRIQPQEARRKVRAGEALFICAYDDDQKCGQMRLEGAWTLGELNNRLMEITKQQELIFYCN</sequence>
<reference evidence="1 2" key="1">
    <citation type="submission" date="2021-05" db="EMBL/GenBank/DDBJ databases">
        <title>The draft genome of Geobacter chapellei DSM 13688.</title>
        <authorList>
            <person name="Xu Z."/>
            <person name="Masuda Y."/>
            <person name="Itoh H."/>
            <person name="Senoo K."/>
        </authorList>
    </citation>
    <scope>NUCLEOTIDE SEQUENCE [LARGE SCALE GENOMIC DNA]</scope>
    <source>
        <strain evidence="1 2">DSM 13688</strain>
    </source>
</reference>
<proteinExistence type="predicted"/>